<protein>
    <recommendedName>
        <fullName evidence="3">HTH CENPB-type domain-containing protein</fullName>
    </recommendedName>
</protein>
<dbReference type="GO" id="GO:0003677">
    <property type="term" value="F:DNA binding"/>
    <property type="evidence" value="ECO:0007669"/>
    <property type="project" value="UniProtKB-KW"/>
</dbReference>
<dbReference type="Proteomes" id="UP000177798">
    <property type="component" value="Chromosome 13"/>
</dbReference>
<organism evidence="4 5">
    <name type="scientific">Sclerotinia sclerotiorum (strain ATCC 18683 / 1980 / Ss-1)</name>
    <name type="common">White mold</name>
    <name type="synonym">Whetzelinia sclerotiorum</name>
    <dbReference type="NCBI Taxonomy" id="665079"/>
    <lineage>
        <taxon>Eukaryota</taxon>
        <taxon>Fungi</taxon>
        <taxon>Dikarya</taxon>
        <taxon>Ascomycota</taxon>
        <taxon>Pezizomycotina</taxon>
        <taxon>Leotiomycetes</taxon>
        <taxon>Helotiales</taxon>
        <taxon>Sclerotiniaceae</taxon>
        <taxon>Sclerotinia</taxon>
    </lineage>
</organism>
<dbReference type="Pfam" id="PF03221">
    <property type="entry name" value="HTH_Tnp_Tc5"/>
    <property type="match status" value="1"/>
</dbReference>
<feature type="domain" description="HTH CENPB-type" evidence="3">
    <location>
        <begin position="57"/>
        <end position="138"/>
    </location>
</feature>
<proteinExistence type="predicted"/>
<keyword evidence="1" id="KW-0238">DNA-binding</keyword>
<dbReference type="EMBL" id="CP017826">
    <property type="protein sequence ID" value="APA14878.1"/>
    <property type="molecule type" value="Genomic_DNA"/>
</dbReference>
<dbReference type="VEuPathDB" id="FungiDB:sscle_13g096480"/>
<dbReference type="AlphaFoldDB" id="A0A1D9QIW8"/>
<gene>
    <name evidence="4" type="ORF">sscle_13g096480</name>
</gene>
<accession>A0A1D9QIW8</accession>
<dbReference type="InterPro" id="IPR007889">
    <property type="entry name" value="HTH_Psq"/>
</dbReference>
<sequence length="158" mass="18385">MHTESPLTPSQIEEKIQNAIIALQLKDFKSIRKAVEYFEVPKSTLIARVAERKSHTQSHEMAQILSNIEENTLVRWISRFTITGFPATPILVKEMADKIRFRCIQITSSRIPISTEIPPIGHEWIYRFQKRYPELKTCYSYQLESNRAKVVIPENIQA</sequence>
<evidence type="ECO:0000259" key="3">
    <source>
        <dbReference type="PROSITE" id="PS51253"/>
    </source>
</evidence>
<dbReference type="SUPFAM" id="SSF46689">
    <property type="entry name" value="Homeodomain-like"/>
    <property type="match status" value="1"/>
</dbReference>
<evidence type="ECO:0000313" key="5">
    <source>
        <dbReference type="Proteomes" id="UP000177798"/>
    </source>
</evidence>
<reference evidence="5" key="1">
    <citation type="journal article" date="2017" name="Genome Biol. Evol.">
        <title>The complete genome sequence of the phytopathogenic fungus Sclerotinia sclerotiorum reveals insights into the genome architecture of broad host range pathogens.</title>
        <authorList>
            <person name="Derbyshire M."/>
            <person name="Denton-Giles M."/>
            <person name="Hegedus D."/>
            <person name="Seifbarghy S."/>
            <person name="Rollins J."/>
            <person name="van Kan J."/>
            <person name="Seidl M.F."/>
            <person name="Faino L."/>
            <person name="Mbengue M."/>
            <person name="Navaud O."/>
            <person name="Raffaele S."/>
            <person name="Hammond-Kosack K."/>
            <person name="Heard S."/>
            <person name="Oliver R."/>
        </authorList>
    </citation>
    <scope>NUCLEOTIDE SEQUENCE [LARGE SCALE GENOMIC DNA]</scope>
    <source>
        <strain evidence="5">ATCC 18683 / 1980 / Ss-1</strain>
    </source>
</reference>
<dbReference type="Pfam" id="PF05225">
    <property type="entry name" value="HTH_psq"/>
    <property type="match status" value="1"/>
</dbReference>
<name>A0A1D9QIW8_SCLS1</name>
<dbReference type="OrthoDB" id="3439594at2759"/>
<evidence type="ECO:0000256" key="2">
    <source>
        <dbReference type="ARBA" id="ARBA00023242"/>
    </source>
</evidence>
<keyword evidence="2" id="KW-0539">Nucleus</keyword>
<evidence type="ECO:0000313" key="4">
    <source>
        <dbReference type="EMBL" id="APA14878.1"/>
    </source>
</evidence>
<dbReference type="InterPro" id="IPR006600">
    <property type="entry name" value="HTH_CenpB_DNA-bd_dom"/>
</dbReference>
<evidence type="ECO:0000256" key="1">
    <source>
        <dbReference type="ARBA" id="ARBA00023125"/>
    </source>
</evidence>
<dbReference type="InterPro" id="IPR009057">
    <property type="entry name" value="Homeodomain-like_sf"/>
</dbReference>
<dbReference type="PROSITE" id="PS51253">
    <property type="entry name" value="HTH_CENPB"/>
    <property type="match status" value="1"/>
</dbReference>